<sequence length="323" mass="36813">MLVGKNFDCYTFTIKTEEEHKMFSTKLKDLRRQAKMSQEKMAEKLRVSRQAVTKWETGAGVPDIENVKAIASLFDISIDELLESEERSRQKGDYLYDSTTEYDIDCGKNYDITFSGAKKVSLCGYKGEKIRVRLASDQIEEIQSVFKVRIDDVRKKIDIDVRRFGNMTESRAKKELDVFIWIPQQYTGEAEISGNTSVLELTRMEAKNIEFSGKTERVLVHDVTGHVEINSNEDMNIVCAGLCGRLDINQLSSTSRLTVPENMEFFAVKKGIGNHIYYEKEGGTAEDFSVKEEEIDDSTNMIELNGMKSELIIEAVPEPEFEV</sequence>
<dbReference type="HOGENOM" id="CLU_959580_0_0_9"/>
<keyword evidence="1 3" id="KW-0238">DNA-binding</keyword>
<gene>
    <name evidence="3" type="ORF">ANACAC_00250</name>
</gene>
<evidence type="ECO:0000313" key="4">
    <source>
        <dbReference type="Proteomes" id="UP000004935"/>
    </source>
</evidence>
<proteinExistence type="predicted"/>
<dbReference type="SUPFAM" id="SSF47413">
    <property type="entry name" value="lambda repressor-like DNA-binding domains"/>
    <property type="match status" value="1"/>
</dbReference>
<dbReference type="AlphaFoldDB" id="B0M9M8"/>
<reference evidence="3" key="2">
    <citation type="submission" date="2013-11" db="EMBL/GenBank/DDBJ databases">
        <title>Draft genome sequence of Anaerostipes caccae (DSM 14662).</title>
        <authorList>
            <person name="Sudarsanam P."/>
            <person name="Ley R."/>
            <person name="Guruge J."/>
            <person name="Turnbaugh P.J."/>
            <person name="Mahowald M."/>
            <person name="Liep D."/>
            <person name="Gordon J."/>
        </authorList>
    </citation>
    <scope>NUCLEOTIDE SEQUENCE</scope>
    <source>
        <strain evidence="3">DSM 14662</strain>
    </source>
</reference>
<dbReference type="Pfam" id="PF01381">
    <property type="entry name" value="HTH_3"/>
    <property type="match status" value="1"/>
</dbReference>
<dbReference type="SMART" id="SM00530">
    <property type="entry name" value="HTH_XRE"/>
    <property type="match status" value="1"/>
</dbReference>
<keyword evidence="4" id="KW-1185">Reference proteome</keyword>
<dbReference type="InterPro" id="IPR001387">
    <property type="entry name" value="Cro/C1-type_HTH"/>
</dbReference>
<dbReference type="PROSITE" id="PS50943">
    <property type="entry name" value="HTH_CROC1"/>
    <property type="match status" value="1"/>
</dbReference>
<dbReference type="STRING" id="411490.ANACAC_00250"/>
<protein>
    <submittedName>
        <fullName evidence="3">DNA-binding helix-turn-helix protein</fullName>
    </submittedName>
</protein>
<accession>B0M9M8</accession>
<dbReference type="EMBL" id="ABAX03000002">
    <property type="protein sequence ID" value="EDR99000.1"/>
    <property type="molecule type" value="Genomic_DNA"/>
</dbReference>
<dbReference type="Gene3D" id="1.10.260.40">
    <property type="entry name" value="lambda repressor-like DNA-binding domains"/>
    <property type="match status" value="1"/>
</dbReference>
<dbReference type="PANTHER" id="PTHR46558">
    <property type="entry name" value="TRACRIPTIONAL REGULATORY PROTEIN-RELATED-RELATED"/>
    <property type="match status" value="1"/>
</dbReference>
<dbReference type="CDD" id="cd00093">
    <property type="entry name" value="HTH_XRE"/>
    <property type="match status" value="1"/>
</dbReference>
<evidence type="ECO:0000259" key="2">
    <source>
        <dbReference type="PROSITE" id="PS50943"/>
    </source>
</evidence>
<dbReference type="eggNOG" id="COG1476">
    <property type="taxonomic scope" value="Bacteria"/>
</dbReference>
<comment type="caution">
    <text evidence="3">The sequence shown here is derived from an EMBL/GenBank/DDBJ whole genome shotgun (WGS) entry which is preliminary data.</text>
</comment>
<dbReference type="PANTHER" id="PTHR46558:SF13">
    <property type="entry name" value="HTH-TYPE TRANSCRIPTIONAL REGULATOR IMMR"/>
    <property type="match status" value="1"/>
</dbReference>
<name>B0M9M8_ANACD</name>
<evidence type="ECO:0000256" key="1">
    <source>
        <dbReference type="ARBA" id="ARBA00023125"/>
    </source>
</evidence>
<organism evidence="3 4">
    <name type="scientific">Anaerostipes caccae (strain DSM 14662 / CCUG 47493 / JCM 13470 / NCIMB 13811 / L1-92)</name>
    <dbReference type="NCBI Taxonomy" id="411490"/>
    <lineage>
        <taxon>Bacteria</taxon>
        <taxon>Bacillati</taxon>
        <taxon>Bacillota</taxon>
        <taxon>Clostridia</taxon>
        <taxon>Lachnospirales</taxon>
        <taxon>Lachnospiraceae</taxon>
        <taxon>Anaerostipes</taxon>
    </lineage>
</organism>
<feature type="domain" description="HTH cro/C1-type" evidence="2">
    <location>
        <begin position="27"/>
        <end position="81"/>
    </location>
</feature>
<dbReference type="Proteomes" id="UP000004935">
    <property type="component" value="Unassembled WGS sequence"/>
</dbReference>
<evidence type="ECO:0000313" key="3">
    <source>
        <dbReference type="EMBL" id="EDR99000.1"/>
    </source>
</evidence>
<reference evidence="3" key="1">
    <citation type="submission" date="2007-11" db="EMBL/GenBank/DDBJ databases">
        <authorList>
            <person name="Fulton L."/>
            <person name="Clifton S."/>
            <person name="Fulton B."/>
            <person name="Xu J."/>
            <person name="Minx P."/>
            <person name="Pepin K.H."/>
            <person name="Johnson M."/>
            <person name="Thiruvilangam P."/>
            <person name="Bhonagiri V."/>
            <person name="Nash W.E."/>
            <person name="Mardis E.R."/>
            <person name="Wilson R.K."/>
        </authorList>
    </citation>
    <scope>NUCLEOTIDE SEQUENCE [LARGE SCALE GENOMIC DNA]</scope>
    <source>
        <strain evidence="3">DSM 14662</strain>
    </source>
</reference>
<dbReference type="InterPro" id="IPR010982">
    <property type="entry name" value="Lambda_DNA-bd_dom_sf"/>
</dbReference>
<dbReference type="GO" id="GO:0003677">
    <property type="term" value="F:DNA binding"/>
    <property type="evidence" value="ECO:0007669"/>
    <property type="project" value="UniProtKB-KW"/>
</dbReference>